<dbReference type="AlphaFoldDB" id="G2GC54"/>
<feature type="region of interest" description="Disordered" evidence="7">
    <location>
        <begin position="1"/>
        <end position="30"/>
    </location>
</feature>
<evidence type="ECO:0000256" key="3">
    <source>
        <dbReference type="ARBA" id="ARBA00022763"/>
    </source>
</evidence>
<dbReference type="NCBIfam" id="TIGR00632">
    <property type="entry name" value="vsr"/>
    <property type="match status" value="1"/>
</dbReference>
<keyword evidence="3" id="KW-0227">DNA damage</keyword>
<evidence type="ECO:0000313" key="8">
    <source>
        <dbReference type="EMBL" id="EGX58902.1"/>
    </source>
</evidence>
<evidence type="ECO:0000256" key="6">
    <source>
        <dbReference type="ARBA" id="ARBA00029466"/>
    </source>
</evidence>
<dbReference type="Proteomes" id="UP000004217">
    <property type="component" value="Unassembled WGS sequence"/>
</dbReference>
<dbReference type="GO" id="GO:0006298">
    <property type="term" value="P:mismatch repair"/>
    <property type="evidence" value="ECO:0007669"/>
    <property type="project" value="InterPro"/>
</dbReference>
<proteinExistence type="inferred from homology"/>
<dbReference type="REBASE" id="41095">
    <property type="entry name" value="V.SziORF15388P"/>
</dbReference>
<sequence length="155" mass="17888">MEEEIGNSWASSSGTRASMRSNRARDTKPELRLRSSLHREGLRFRVNARPVATLRRTADVLFTKHKVAVFMDGCYWHGCSTHRSIPSTNRDFWVSKIEGNKSRDRETDRVLVEHGWFVVRVWEHTPIDDAAALVRLGLEESKEERTARVLRADGR</sequence>
<evidence type="ECO:0000256" key="5">
    <source>
        <dbReference type="ARBA" id="ARBA00023204"/>
    </source>
</evidence>
<dbReference type="InterPro" id="IPR011335">
    <property type="entry name" value="Restrct_endonuc-II-like"/>
</dbReference>
<gene>
    <name evidence="8" type="ORF">SZN_15393</name>
</gene>
<evidence type="ECO:0000313" key="9">
    <source>
        <dbReference type="Proteomes" id="UP000004217"/>
    </source>
</evidence>
<dbReference type="GO" id="GO:0016787">
    <property type="term" value="F:hydrolase activity"/>
    <property type="evidence" value="ECO:0007669"/>
    <property type="project" value="UniProtKB-KW"/>
</dbReference>
<keyword evidence="9" id="KW-1185">Reference proteome</keyword>
<dbReference type="Pfam" id="PF03852">
    <property type="entry name" value="Vsr"/>
    <property type="match status" value="1"/>
</dbReference>
<dbReference type="CDD" id="cd00221">
    <property type="entry name" value="Vsr"/>
    <property type="match status" value="1"/>
</dbReference>
<evidence type="ECO:0000256" key="2">
    <source>
        <dbReference type="ARBA" id="ARBA00022759"/>
    </source>
</evidence>
<name>G2GC54_9ACTN</name>
<keyword evidence="5" id="KW-0234">DNA repair</keyword>
<keyword evidence="4" id="KW-0378">Hydrolase</keyword>
<dbReference type="PATRIC" id="fig|700597.3.peg.3013"/>
<dbReference type="SUPFAM" id="SSF52980">
    <property type="entry name" value="Restriction endonuclease-like"/>
    <property type="match status" value="1"/>
</dbReference>
<comment type="similarity">
    <text evidence="6">Belongs to the Vsr family.</text>
</comment>
<dbReference type="Gene3D" id="3.40.960.10">
    <property type="entry name" value="VSR Endonuclease"/>
    <property type="match status" value="1"/>
</dbReference>
<evidence type="ECO:0000256" key="4">
    <source>
        <dbReference type="ARBA" id="ARBA00022801"/>
    </source>
</evidence>
<feature type="compositionally biased region" description="Polar residues" evidence="7">
    <location>
        <begin position="8"/>
        <end position="21"/>
    </location>
</feature>
<dbReference type="InterPro" id="IPR004603">
    <property type="entry name" value="DNA_mismatch_endonuc_vsr"/>
</dbReference>
<evidence type="ECO:0000256" key="1">
    <source>
        <dbReference type="ARBA" id="ARBA00022722"/>
    </source>
</evidence>
<accession>G2GC54</accession>
<keyword evidence="1" id="KW-0540">Nuclease</keyword>
<dbReference type="GO" id="GO:0004519">
    <property type="term" value="F:endonuclease activity"/>
    <property type="evidence" value="ECO:0007669"/>
    <property type="project" value="UniProtKB-KW"/>
</dbReference>
<dbReference type="EMBL" id="AGBF01000042">
    <property type="protein sequence ID" value="EGX58902.1"/>
    <property type="molecule type" value="Genomic_DNA"/>
</dbReference>
<comment type="caution">
    <text evidence="8">The sequence shown here is derived from an EMBL/GenBank/DDBJ whole genome shotgun (WGS) entry which is preliminary data.</text>
</comment>
<organism evidence="8 9">
    <name type="scientific">Streptomyces zinciresistens K42</name>
    <dbReference type="NCBI Taxonomy" id="700597"/>
    <lineage>
        <taxon>Bacteria</taxon>
        <taxon>Bacillati</taxon>
        <taxon>Actinomycetota</taxon>
        <taxon>Actinomycetes</taxon>
        <taxon>Kitasatosporales</taxon>
        <taxon>Streptomycetaceae</taxon>
        <taxon>Streptomyces</taxon>
    </lineage>
</organism>
<protein>
    <submittedName>
        <fullName evidence="8">DNA mismatch endonuclease Vsr</fullName>
    </submittedName>
</protein>
<evidence type="ECO:0000256" key="7">
    <source>
        <dbReference type="SAM" id="MobiDB-lite"/>
    </source>
</evidence>
<reference evidence="8 9" key="1">
    <citation type="submission" date="2011-08" db="EMBL/GenBank/DDBJ databases">
        <authorList>
            <person name="Lin Y."/>
            <person name="Hao X."/>
            <person name="Johnstone L."/>
            <person name="Miller S.J."/>
            <person name="Wei G."/>
            <person name="Rensing C."/>
        </authorList>
    </citation>
    <scope>NUCLEOTIDE SEQUENCE [LARGE SCALE GENOMIC DNA]</scope>
    <source>
        <strain evidence="8 9">K42</strain>
    </source>
</reference>
<keyword evidence="2 8" id="KW-0255">Endonuclease</keyword>